<feature type="transmembrane region" description="Helical" evidence="1">
    <location>
        <begin position="101"/>
        <end position="121"/>
    </location>
</feature>
<feature type="transmembrane region" description="Helical" evidence="1">
    <location>
        <begin position="454"/>
        <end position="477"/>
    </location>
</feature>
<sequence>MSPASTGAPRSAWRLLASGWVPAGLTALFAVLLLKAYGVGLTDLALFSGYILVVVTLPGLLLWRALRRKAGPIALDIAAGLALGYPLSVFVYIGFRAAGVPQLAVVPSILVVAAFALVPGLRRHWHGSGERAPLWWSWILAGFVVALFCWTAIDFFRRNGTSWPGNSQPYQDMVFHLALAAEFKHHFPAMIPYVVDEPLHYHWYYHAHLAAASWGSGIELQTLLFRLGLMPVLAGFVVLTAYTAKAVVKTWWSGPVVVFFTLVGTSWFNTVGTGWMLVNLWISPTQVFAAMIFGALAYLVVDLLPRAATKGEWLLFVLLAAGVAGAKATFVPMLLAAAAFVAAVGLVFRRRLDRTALIATALTALVFVAAMLLLFRGGSAGMRIVPFAMRGPAESYAEMTLRIVVGWLGVWAGVLGLVVAGRRALNQAVLFCLGLGAAAIGVVMLTSQPGGSQMYFLSSAKPYLVIAAVAGIAGLLGEPVRQWRRGLAVVLVAVMLGGALTNLKAYTKPVESTTKTGLRGYPRGTTGQIPRGGVEAMRWLRDHSSPGDLVATNVHCLRVTVPACDSRSFWVSAYAERRVLVEGWVYTDSAMKTAGTRKDYQWAPYWEPEILAANDRAFTAPSAESVDLLRDKYGVRWLAVDRRVPADVTGLAAVADLKYTDHDTLVFEVRR</sequence>
<reference evidence="3" key="1">
    <citation type="journal article" date="2019" name="Int. J. Syst. Evol. Microbiol.">
        <title>The Global Catalogue of Microorganisms (GCM) 10K type strain sequencing project: providing services to taxonomists for standard genome sequencing and annotation.</title>
        <authorList>
            <consortium name="The Broad Institute Genomics Platform"/>
            <consortium name="The Broad Institute Genome Sequencing Center for Infectious Disease"/>
            <person name="Wu L."/>
            <person name="Ma J."/>
        </authorList>
    </citation>
    <scope>NUCLEOTIDE SEQUENCE [LARGE SCALE GENOMIC DNA]</scope>
    <source>
        <strain evidence="3">CGMCC 4.7289</strain>
    </source>
</reference>
<proteinExistence type="predicted"/>
<feature type="transmembrane region" description="Helical" evidence="1">
    <location>
        <begin position="251"/>
        <end position="268"/>
    </location>
</feature>
<dbReference type="EMBL" id="JBHSAY010000009">
    <property type="protein sequence ID" value="MFC4132798.1"/>
    <property type="molecule type" value="Genomic_DNA"/>
</dbReference>
<keyword evidence="1" id="KW-1133">Transmembrane helix</keyword>
<dbReference type="RefSeq" id="WP_253752561.1">
    <property type="nucleotide sequence ID" value="NZ_JAMZDZ010000001.1"/>
</dbReference>
<evidence type="ECO:0008006" key="4">
    <source>
        <dbReference type="Google" id="ProtNLM"/>
    </source>
</evidence>
<feature type="transmembrane region" description="Helical" evidence="1">
    <location>
        <begin position="399"/>
        <end position="421"/>
    </location>
</feature>
<keyword evidence="1" id="KW-0812">Transmembrane</keyword>
<feature type="transmembrane region" description="Helical" evidence="1">
    <location>
        <begin position="73"/>
        <end position="95"/>
    </location>
</feature>
<keyword evidence="3" id="KW-1185">Reference proteome</keyword>
<feature type="transmembrane region" description="Helical" evidence="1">
    <location>
        <begin position="280"/>
        <end position="301"/>
    </location>
</feature>
<gene>
    <name evidence="2" type="ORF">ACFOZ4_19490</name>
</gene>
<feature type="transmembrane region" description="Helical" evidence="1">
    <location>
        <begin position="427"/>
        <end position="447"/>
    </location>
</feature>
<evidence type="ECO:0000256" key="1">
    <source>
        <dbReference type="SAM" id="Phobius"/>
    </source>
</evidence>
<comment type="caution">
    <text evidence="2">The sequence shown here is derived from an EMBL/GenBank/DDBJ whole genome shotgun (WGS) entry which is preliminary data.</text>
</comment>
<feature type="transmembrane region" description="Helical" evidence="1">
    <location>
        <begin position="223"/>
        <end position="244"/>
    </location>
</feature>
<organism evidence="2 3">
    <name type="scientific">Hamadaea flava</name>
    <dbReference type="NCBI Taxonomy" id="1742688"/>
    <lineage>
        <taxon>Bacteria</taxon>
        <taxon>Bacillati</taxon>
        <taxon>Actinomycetota</taxon>
        <taxon>Actinomycetes</taxon>
        <taxon>Micromonosporales</taxon>
        <taxon>Micromonosporaceae</taxon>
        <taxon>Hamadaea</taxon>
    </lineage>
</organism>
<evidence type="ECO:0000313" key="3">
    <source>
        <dbReference type="Proteomes" id="UP001595816"/>
    </source>
</evidence>
<evidence type="ECO:0000313" key="2">
    <source>
        <dbReference type="EMBL" id="MFC4132798.1"/>
    </source>
</evidence>
<accession>A0ABV8LR33</accession>
<dbReference type="Proteomes" id="UP001595816">
    <property type="component" value="Unassembled WGS sequence"/>
</dbReference>
<feature type="transmembrane region" description="Helical" evidence="1">
    <location>
        <begin position="483"/>
        <end position="503"/>
    </location>
</feature>
<name>A0ABV8LR33_9ACTN</name>
<protein>
    <recommendedName>
        <fullName evidence="4">Glycosyltransferase RgtA/B/C/D-like domain-containing protein</fullName>
    </recommendedName>
</protein>
<feature type="transmembrane region" description="Helical" evidence="1">
    <location>
        <begin position="313"/>
        <end position="344"/>
    </location>
</feature>
<feature type="transmembrane region" description="Helical" evidence="1">
    <location>
        <begin position="46"/>
        <end position="66"/>
    </location>
</feature>
<feature type="transmembrane region" description="Helical" evidence="1">
    <location>
        <begin position="356"/>
        <end position="378"/>
    </location>
</feature>
<keyword evidence="1" id="KW-0472">Membrane</keyword>
<feature type="transmembrane region" description="Helical" evidence="1">
    <location>
        <begin position="12"/>
        <end position="34"/>
    </location>
</feature>
<feature type="transmembrane region" description="Helical" evidence="1">
    <location>
        <begin position="133"/>
        <end position="153"/>
    </location>
</feature>